<organism evidence="2 4">
    <name type="scientific">Rotaria sordida</name>
    <dbReference type="NCBI Taxonomy" id="392033"/>
    <lineage>
        <taxon>Eukaryota</taxon>
        <taxon>Metazoa</taxon>
        <taxon>Spiralia</taxon>
        <taxon>Gnathifera</taxon>
        <taxon>Rotifera</taxon>
        <taxon>Eurotatoria</taxon>
        <taxon>Bdelloidea</taxon>
        <taxon>Philodinida</taxon>
        <taxon>Philodinidae</taxon>
        <taxon>Rotaria</taxon>
    </lineage>
</organism>
<evidence type="ECO:0000313" key="1">
    <source>
        <dbReference type="EMBL" id="CAF1470526.1"/>
    </source>
</evidence>
<evidence type="ECO:0000313" key="2">
    <source>
        <dbReference type="EMBL" id="CAF1533479.1"/>
    </source>
</evidence>
<dbReference type="Proteomes" id="UP000663874">
    <property type="component" value="Unassembled WGS sequence"/>
</dbReference>
<accession>A0A815VL64</accession>
<protein>
    <submittedName>
        <fullName evidence="2">Uncharacterized protein</fullName>
    </submittedName>
</protein>
<comment type="caution">
    <text evidence="2">The sequence shown here is derived from an EMBL/GenBank/DDBJ whole genome shotgun (WGS) entry which is preliminary data.</text>
</comment>
<sequence>MKCDSGSSPICLDWREICDGKIDYLDGGEDEKYCLELQINQCVDNEYQCSSGMCIDEAFLQEASMNYLVSHECIDEWDEPIRFGSRTNCL</sequence>
<name>A0A815VL64_9BILA</name>
<dbReference type="EMBL" id="CAJOBE010014176">
    <property type="protein sequence ID" value="CAF4174975.1"/>
    <property type="molecule type" value="Genomic_DNA"/>
</dbReference>
<dbReference type="OrthoDB" id="8831087at2759"/>
<dbReference type="EMBL" id="CAJNOU010008037">
    <property type="protein sequence ID" value="CAF1533479.1"/>
    <property type="molecule type" value="Genomic_DNA"/>
</dbReference>
<reference evidence="2" key="1">
    <citation type="submission" date="2021-02" db="EMBL/GenBank/DDBJ databases">
        <authorList>
            <person name="Nowell W R."/>
        </authorList>
    </citation>
    <scope>NUCLEOTIDE SEQUENCE</scope>
</reference>
<dbReference type="AlphaFoldDB" id="A0A815VL64"/>
<dbReference type="EMBL" id="CAJNOO010007563">
    <property type="protein sequence ID" value="CAF1470526.1"/>
    <property type="molecule type" value="Genomic_DNA"/>
</dbReference>
<gene>
    <name evidence="3" type="ORF">FNK824_LOCUS34895</name>
    <name evidence="1" type="ORF">RFH988_LOCUS37524</name>
    <name evidence="2" type="ORF">SEV965_LOCUS37666</name>
</gene>
<proteinExistence type="predicted"/>
<evidence type="ECO:0000313" key="4">
    <source>
        <dbReference type="Proteomes" id="UP000663889"/>
    </source>
</evidence>
<dbReference type="Proteomes" id="UP000663882">
    <property type="component" value="Unassembled WGS sequence"/>
</dbReference>
<dbReference type="Proteomes" id="UP000663889">
    <property type="component" value="Unassembled WGS sequence"/>
</dbReference>
<evidence type="ECO:0000313" key="3">
    <source>
        <dbReference type="EMBL" id="CAF4174975.1"/>
    </source>
</evidence>